<proteinExistence type="inferred from homology"/>
<dbReference type="GO" id="GO:0003972">
    <property type="term" value="F:RNA ligase (ATP) activity"/>
    <property type="evidence" value="ECO:0007669"/>
    <property type="project" value="TreeGrafter"/>
</dbReference>
<dbReference type="PROSITE" id="PS01288">
    <property type="entry name" value="UPF0027"/>
    <property type="match status" value="1"/>
</dbReference>
<name>A0A0F9GHU4_9ZZZZ</name>
<gene>
    <name evidence="11" type="ORF">LCGC14_1825600</name>
</gene>
<protein>
    <recommendedName>
        <fullName evidence="3">3'-phosphate/5'-hydroxy nucleic acid ligase</fullName>
        <ecNumber evidence="3">6.5.1.8</ecNumber>
    </recommendedName>
</protein>
<dbReference type="FunFam" id="3.90.1860.10:FF:000001">
    <property type="entry name" value="tRNA-splicing ligase RtcB homolog"/>
    <property type="match status" value="1"/>
</dbReference>
<dbReference type="InterPro" id="IPR036025">
    <property type="entry name" value="RtcB-like_sf"/>
</dbReference>
<dbReference type="EC" id="6.5.1.8" evidence="3"/>
<evidence type="ECO:0000313" key="11">
    <source>
        <dbReference type="EMBL" id="KKL98318.1"/>
    </source>
</evidence>
<comment type="cofactor">
    <cofactor evidence="1">
        <name>Mn(2+)</name>
        <dbReference type="ChEBI" id="CHEBI:29035"/>
    </cofactor>
</comment>
<comment type="similarity">
    <text evidence="2">Belongs to the RtcB family.</text>
</comment>
<dbReference type="EMBL" id="LAZR01017952">
    <property type="protein sequence ID" value="KKL98318.1"/>
    <property type="molecule type" value="Genomic_DNA"/>
</dbReference>
<comment type="caution">
    <text evidence="11">The sequence shown here is derived from an EMBL/GenBank/DDBJ whole genome shotgun (WGS) entry which is preliminary data.</text>
</comment>
<organism evidence="11">
    <name type="scientific">marine sediment metagenome</name>
    <dbReference type="NCBI Taxonomy" id="412755"/>
    <lineage>
        <taxon>unclassified sequences</taxon>
        <taxon>metagenomes</taxon>
        <taxon>ecological metagenomes</taxon>
    </lineage>
</organism>
<dbReference type="AlphaFoldDB" id="A0A0F9GHU4"/>
<dbReference type="GO" id="GO:0046872">
    <property type="term" value="F:metal ion binding"/>
    <property type="evidence" value="ECO:0007669"/>
    <property type="project" value="UniProtKB-KW"/>
</dbReference>
<dbReference type="PANTHER" id="PTHR11118:SF1">
    <property type="entry name" value="RNA-SPLICING LIGASE RTCB HOMOLOG"/>
    <property type="match status" value="1"/>
</dbReference>
<sequence length="485" mass="52785">MAVKWRETLEKIDDQRWLLPKAYKPGMRVPGLVFASEEMLGVIGLDQALEQVANVAFLPGIVNYSMAMPDIHWGYGFPIGGVAAMRVEDGVVSPGGVGFDINCGTRVLRTSLREDEVRPRLKELVNQLFRDIPAGLGGSGLVRVSMKEMDEVMVKGVGWALEHGYAWPEDVDAVEGGGALKGANTDKVSKRAKQRGAPQLGTLGSGNHFLEVQYLDEIYDPEGARALGLRMGQVLVMVHTGSRGFGYQVCDDYIRLLGGAAAGYGIALPDRHLACAPIKSPEGRDYLAAMSAAANYAWANRQAIRYWTEQVFLNVLKLSPSSLGMGMVYDVAHNIAKFELHDVRGGRRKLLVHRKGATRAFPRGHPELPGAYRHVGQPVIIPGDMGRASYVLLGQEAAMLETWGSTCHGAGRVLSRKQAQKQARGRALHEELERMGVIAMSAGRGTLAEEMPEAYKDISQVVDVVHRAGISRKVARLRPMGVVKG</sequence>
<dbReference type="PANTHER" id="PTHR11118">
    <property type="entry name" value="RNA-SPLICING LIGASE RTCB HOMOLOG"/>
    <property type="match status" value="1"/>
</dbReference>
<dbReference type="Gene3D" id="3.90.1860.10">
    <property type="entry name" value="tRNA-splicing ligase RtcB"/>
    <property type="match status" value="1"/>
</dbReference>
<accession>A0A0F9GHU4</accession>
<dbReference type="GO" id="GO:0006396">
    <property type="term" value="P:RNA processing"/>
    <property type="evidence" value="ECO:0007669"/>
    <property type="project" value="InterPro"/>
</dbReference>
<evidence type="ECO:0000256" key="7">
    <source>
        <dbReference type="ARBA" id="ARBA00023134"/>
    </source>
</evidence>
<reference evidence="11" key="1">
    <citation type="journal article" date="2015" name="Nature">
        <title>Complex archaea that bridge the gap between prokaryotes and eukaryotes.</title>
        <authorList>
            <person name="Spang A."/>
            <person name="Saw J.H."/>
            <person name="Jorgensen S.L."/>
            <person name="Zaremba-Niedzwiedzka K."/>
            <person name="Martijn J."/>
            <person name="Lind A.E."/>
            <person name="van Eijk R."/>
            <person name="Schleper C."/>
            <person name="Guy L."/>
            <person name="Ettema T.J."/>
        </authorList>
    </citation>
    <scope>NUCLEOTIDE SEQUENCE</scope>
</reference>
<evidence type="ECO:0000256" key="10">
    <source>
        <dbReference type="ARBA" id="ARBA00049514"/>
    </source>
</evidence>
<dbReference type="SUPFAM" id="SSF103365">
    <property type="entry name" value="Hypothetical protein PH1602"/>
    <property type="match status" value="1"/>
</dbReference>
<evidence type="ECO:0000256" key="4">
    <source>
        <dbReference type="ARBA" id="ARBA00022598"/>
    </source>
</evidence>
<evidence type="ECO:0000256" key="1">
    <source>
        <dbReference type="ARBA" id="ARBA00001936"/>
    </source>
</evidence>
<evidence type="ECO:0000256" key="6">
    <source>
        <dbReference type="ARBA" id="ARBA00022741"/>
    </source>
</evidence>
<evidence type="ECO:0000256" key="2">
    <source>
        <dbReference type="ARBA" id="ARBA00008071"/>
    </source>
</evidence>
<comment type="catalytic activity">
    <reaction evidence="9">
        <text>a 3'-end 3'-phospho-ribonucleotide-RNA + a 5'-end dephospho-ribonucleoside-RNA + GTP = a ribonucleotidyl-ribonucleotide-RNA + GMP + diphosphate</text>
        <dbReference type="Rhea" id="RHEA:68076"/>
        <dbReference type="Rhea" id="RHEA-COMP:10463"/>
        <dbReference type="Rhea" id="RHEA-COMP:13936"/>
        <dbReference type="Rhea" id="RHEA-COMP:17355"/>
        <dbReference type="ChEBI" id="CHEBI:33019"/>
        <dbReference type="ChEBI" id="CHEBI:37565"/>
        <dbReference type="ChEBI" id="CHEBI:58115"/>
        <dbReference type="ChEBI" id="CHEBI:83062"/>
        <dbReference type="ChEBI" id="CHEBI:138284"/>
        <dbReference type="ChEBI" id="CHEBI:173118"/>
        <dbReference type="EC" id="6.5.1.8"/>
    </reaction>
</comment>
<evidence type="ECO:0000256" key="5">
    <source>
        <dbReference type="ARBA" id="ARBA00022723"/>
    </source>
</evidence>
<dbReference type="Pfam" id="PF01139">
    <property type="entry name" value="RtcB"/>
    <property type="match status" value="1"/>
</dbReference>
<evidence type="ECO:0000256" key="8">
    <source>
        <dbReference type="ARBA" id="ARBA00023211"/>
    </source>
</evidence>
<keyword evidence="8" id="KW-0464">Manganese</keyword>
<dbReference type="GO" id="GO:0005525">
    <property type="term" value="F:GTP binding"/>
    <property type="evidence" value="ECO:0007669"/>
    <property type="project" value="UniProtKB-KW"/>
</dbReference>
<keyword evidence="6" id="KW-0547">Nucleotide-binding</keyword>
<dbReference type="InterPro" id="IPR001233">
    <property type="entry name" value="RtcB"/>
</dbReference>
<dbReference type="GO" id="GO:0170057">
    <property type="term" value="F:RNA ligase (GTP) activity"/>
    <property type="evidence" value="ECO:0007669"/>
    <property type="project" value="UniProtKB-EC"/>
</dbReference>
<keyword evidence="5" id="KW-0479">Metal-binding</keyword>
<evidence type="ECO:0000256" key="9">
    <source>
        <dbReference type="ARBA" id="ARBA00047746"/>
    </source>
</evidence>
<comment type="catalytic activity">
    <reaction evidence="10">
        <text>a 3'-end 2',3'-cyclophospho-ribonucleotide-RNA + a 5'-end dephospho-ribonucleoside-RNA + GTP + H2O = a ribonucleotidyl-ribonucleotide-RNA + GMP + diphosphate + H(+)</text>
        <dbReference type="Rhea" id="RHEA:68080"/>
        <dbReference type="Rhea" id="RHEA-COMP:10464"/>
        <dbReference type="Rhea" id="RHEA-COMP:13936"/>
        <dbReference type="Rhea" id="RHEA-COMP:17355"/>
        <dbReference type="ChEBI" id="CHEBI:15377"/>
        <dbReference type="ChEBI" id="CHEBI:15378"/>
        <dbReference type="ChEBI" id="CHEBI:33019"/>
        <dbReference type="ChEBI" id="CHEBI:37565"/>
        <dbReference type="ChEBI" id="CHEBI:58115"/>
        <dbReference type="ChEBI" id="CHEBI:83064"/>
        <dbReference type="ChEBI" id="CHEBI:138284"/>
        <dbReference type="ChEBI" id="CHEBI:173118"/>
        <dbReference type="EC" id="6.5.1.8"/>
    </reaction>
</comment>
<evidence type="ECO:0000256" key="3">
    <source>
        <dbReference type="ARBA" id="ARBA00012726"/>
    </source>
</evidence>
<keyword evidence="4" id="KW-0436">Ligase</keyword>
<keyword evidence="7" id="KW-0342">GTP-binding</keyword>